<feature type="domain" description="Palmitoyltransferase DHHC" evidence="9">
    <location>
        <begin position="114"/>
        <end position="235"/>
    </location>
</feature>
<evidence type="ECO:0000256" key="6">
    <source>
        <dbReference type="ARBA" id="ARBA00023315"/>
    </source>
</evidence>
<feature type="region of interest" description="Disordered" evidence="8">
    <location>
        <begin position="1"/>
        <end position="24"/>
    </location>
</feature>
<reference evidence="10 11" key="1">
    <citation type="submission" date="2012-10" db="EMBL/GenBank/DDBJ databases">
        <authorList>
            <person name="Zafar N."/>
            <person name="Inman J."/>
            <person name="Hall N."/>
            <person name="Lorenzi H."/>
            <person name="Caler E."/>
        </authorList>
    </citation>
    <scope>NUCLEOTIDE SEQUENCE [LARGE SCALE GENOMIC DNA]</scope>
    <source>
        <strain evidence="10 11">IP1</strain>
    </source>
</reference>
<dbReference type="GO" id="GO:0019706">
    <property type="term" value="F:protein-cysteine S-palmitoyltransferase activity"/>
    <property type="evidence" value="ECO:0007669"/>
    <property type="project" value="UniProtKB-EC"/>
</dbReference>
<evidence type="ECO:0000256" key="5">
    <source>
        <dbReference type="ARBA" id="ARBA00023136"/>
    </source>
</evidence>
<dbReference type="OrthoDB" id="331948at2759"/>
<organism evidence="10 11">
    <name type="scientific">Entamoeba invadens IP1</name>
    <dbReference type="NCBI Taxonomy" id="370355"/>
    <lineage>
        <taxon>Eukaryota</taxon>
        <taxon>Amoebozoa</taxon>
        <taxon>Evosea</taxon>
        <taxon>Archamoebae</taxon>
        <taxon>Mastigamoebida</taxon>
        <taxon>Entamoebidae</taxon>
        <taxon>Entamoeba</taxon>
    </lineage>
</organism>
<evidence type="ECO:0000313" key="10">
    <source>
        <dbReference type="EMBL" id="ELP91281.1"/>
    </source>
</evidence>
<comment type="catalytic activity">
    <reaction evidence="7">
        <text>L-cysteinyl-[protein] + hexadecanoyl-CoA = S-hexadecanoyl-L-cysteinyl-[protein] + CoA</text>
        <dbReference type="Rhea" id="RHEA:36683"/>
        <dbReference type="Rhea" id="RHEA-COMP:10131"/>
        <dbReference type="Rhea" id="RHEA-COMP:11032"/>
        <dbReference type="ChEBI" id="CHEBI:29950"/>
        <dbReference type="ChEBI" id="CHEBI:57287"/>
        <dbReference type="ChEBI" id="CHEBI:57379"/>
        <dbReference type="ChEBI" id="CHEBI:74151"/>
        <dbReference type="EC" id="2.3.1.225"/>
    </reaction>
</comment>
<dbReference type="EMBL" id="KB206474">
    <property type="protein sequence ID" value="ELP91281.1"/>
    <property type="molecule type" value="Genomic_DNA"/>
</dbReference>
<dbReference type="PROSITE" id="PS50216">
    <property type="entry name" value="DHHC"/>
    <property type="match status" value="1"/>
</dbReference>
<comment type="domain">
    <text evidence="7">The DHHC domain is required for palmitoyltransferase activity.</text>
</comment>
<accession>A0A0A1UEM2</accession>
<dbReference type="InterPro" id="IPR039859">
    <property type="entry name" value="PFA4/ZDH16/20/ERF2-like"/>
</dbReference>
<keyword evidence="5 7" id="KW-0472">Membrane</keyword>
<keyword evidence="4 7" id="KW-1133">Transmembrane helix</keyword>
<dbReference type="VEuPathDB" id="AmoebaDB:EIN_152780"/>
<dbReference type="Pfam" id="PF01529">
    <property type="entry name" value="DHHC"/>
    <property type="match status" value="1"/>
</dbReference>
<dbReference type="PANTHER" id="PTHR12246">
    <property type="entry name" value="PALMITOYLTRANSFERASE ZDHHC16"/>
    <property type="match status" value="1"/>
</dbReference>
<dbReference type="KEGG" id="eiv:EIN_152780"/>
<dbReference type="InterPro" id="IPR001594">
    <property type="entry name" value="Palmitoyltrfase_DHHC"/>
</dbReference>
<sequence>MEGVEVKIDTEPSEVKKEEPTDTDLEQNEDKVYSIWEEVPIIFVCLTIILSYLTIIVVIIFLLPLFYSTPTIIFWTIVTHVIIYLISYNYYSVHVVQSDIIPESYYRVDEENIDESRMCQICKKYKADRVHHDRTTKKCIYRYDHYCGVVQNALGYHNYRYFFLFLFYVEVGLLCLDFNVAIGLYRLDILKYVPKILLIAFILFFANFSISIGGQVFFQAVMISLNLTTKEFVDWASQVLRERRFVPLPYYKTVLLNWKECMQVPEDKNVLLGFLPTKPRMIEKRSL</sequence>
<evidence type="ECO:0000256" key="1">
    <source>
        <dbReference type="ARBA" id="ARBA00004141"/>
    </source>
</evidence>
<evidence type="ECO:0000256" key="8">
    <source>
        <dbReference type="SAM" id="MobiDB-lite"/>
    </source>
</evidence>
<dbReference type="RefSeq" id="XP_004258052.1">
    <property type="nucleotide sequence ID" value="XM_004258004.1"/>
</dbReference>
<evidence type="ECO:0000256" key="7">
    <source>
        <dbReference type="RuleBase" id="RU079119"/>
    </source>
</evidence>
<evidence type="ECO:0000259" key="9">
    <source>
        <dbReference type="Pfam" id="PF01529"/>
    </source>
</evidence>
<comment type="similarity">
    <text evidence="7">Belongs to the DHHC palmitoyltransferase family.</text>
</comment>
<dbReference type="Proteomes" id="UP000014680">
    <property type="component" value="Unassembled WGS sequence"/>
</dbReference>
<feature type="transmembrane region" description="Helical" evidence="7">
    <location>
        <begin position="72"/>
        <end position="91"/>
    </location>
</feature>
<keyword evidence="11" id="KW-1185">Reference proteome</keyword>
<evidence type="ECO:0000256" key="2">
    <source>
        <dbReference type="ARBA" id="ARBA00022679"/>
    </source>
</evidence>
<evidence type="ECO:0000256" key="3">
    <source>
        <dbReference type="ARBA" id="ARBA00022692"/>
    </source>
</evidence>
<gene>
    <name evidence="10" type="ORF">EIN_152780</name>
</gene>
<protein>
    <recommendedName>
        <fullName evidence="7">Palmitoyltransferase</fullName>
        <ecNumber evidence="7">2.3.1.225</ecNumber>
    </recommendedName>
</protein>
<dbReference type="GO" id="GO:0016020">
    <property type="term" value="C:membrane"/>
    <property type="evidence" value="ECO:0007669"/>
    <property type="project" value="UniProtKB-SubCell"/>
</dbReference>
<evidence type="ECO:0000256" key="4">
    <source>
        <dbReference type="ARBA" id="ARBA00022989"/>
    </source>
</evidence>
<keyword evidence="6 7" id="KW-0012">Acyltransferase</keyword>
<feature type="transmembrane region" description="Helical" evidence="7">
    <location>
        <begin position="161"/>
        <end position="184"/>
    </location>
</feature>
<feature type="transmembrane region" description="Helical" evidence="7">
    <location>
        <begin position="196"/>
        <end position="218"/>
    </location>
</feature>
<dbReference type="GeneID" id="14890190"/>
<keyword evidence="2 7" id="KW-0808">Transferase</keyword>
<comment type="subcellular location">
    <subcellularLocation>
        <location evidence="1">Membrane</location>
        <topology evidence="1">Multi-pass membrane protein</topology>
    </subcellularLocation>
</comment>
<dbReference type="EC" id="2.3.1.225" evidence="7"/>
<name>A0A0A1UEM2_ENTIV</name>
<proteinExistence type="inferred from homology"/>
<keyword evidence="3 7" id="KW-0812">Transmembrane</keyword>
<feature type="compositionally biased region" description="Basic and acidic residues" evidence="8">
    <location>
        <begin position="1"/>
        <end position="20"/>
    </location>
</feature>
<evidence type="ECO:0000313" key="11">
    <source>
        <dbReference type="Proteomes" id="UP000014680"/>
    </source>
</evidence>
<feature type="transmembrane region" description="Helical" evidence="7">
    <location>
        <begin position="41"/>
        <end position="65"/>
    </location>
</feature>
<dbReference type="AlphaFoldDB" id="A0A0A1UEM2"/>